<comment type="caution">
    <text evidence="1">The sequence shown here is derived from an EMBL/GenBank/DDBJ whole genome shotgun (WGS) entry which is preliminary data.</text>
</comment>
<evidence type="ECO:0000313" key="1">
    <source>
        <dbReference type="EMBL" id="KAK2752995.1"/>
    </source>
</evidence>
<reference evidence="1" key="1">
    <citation type="submission" date="2023-02" db="EMBL/GenBank/DDBJ databases">
        <title>Colletotrichum kahawae CIFC_Que2 genome sequencing and assembly.</title>
        <authorList>
            <person name="Baroncelli R."/>
        </authorList>
    </citation>
    <scope>NUCLEOTIDE SEQUENCE</scope>
    <source>
        <strain evidence="1">CIFC_Que2</strain>
    </source>
</reference>
<dbReference type="Proteomes" id="UP001281614">
    <property type="component" value="Unassembled WGS sequence"/>
</dbReference>
<organism evidence="1 2">
    <name type="scientific">Colletotrichum kahawae</name>
    <name type="common">Coffee berry disease fungus</name>
    <dbReference type="NCBI Taxonomy" id="34407"/>
    <lineage>
        <taxon>Eukaryota</taxon>
        <taxon>Fungi</taxon>
        <taxon>Dikarya</taxon>
        <taxon>Ascomycota</taxon>
        <taxon>Pezizomycotina</taxon>
        <taxon>Sordariomycetes</taxon>
        <taxon>Hypocreomycetidae</taxon>
        <taxon>Glomerellales</taxon>
        <taxon>Glomerellaceae</taxon>
        <taxon>Colletotrichum</taxon>
        <taxon>Colletotrichum gloeosporioides species complex</taxon>
    </lineage>
</organism>
<proteinExistence type="predicted"/>
<dbReference type="EMBL" id="VYYT01000245">
    <property type="protein sequence ID" value="KAK2752995.1"/>
    <property type="molecule type" value="Genomic_DNA"/>
</dbReference>
<gene>
    <name evidence="1" type="ORF">CKAH01_06236</name>
</gene>
<name>A0AAD9YCS6_COLKA</name>
<sequence>MNYQAKVFDTIDYQGEDPRGDYFFEVAQIIRRDGVAGGALGTFSMASISDDACDKIQQYFVTARDLYLKTHGPADSGFSGSTHKTKLLITVIDRWMSRMAREN</sequence>
<dbReference type="AlphaFoldDB" id="A0AAD9YCS6"/>
<accession>A0AAD9YCS6</accession>
<protein>
    <submittedName>
        <fullName evidence="1">Uncharacterized protein</fullName>
    </submittedName>
</protein>
<evidence type="ECO:0000313" key="2">
    <source>
        <dbReference type="Proteomes" id="UP001281614"/>
    </source>
</evidence>
<keyword evidence="2" id="KW-1185">Reference proteome</keyword>